<dbReference type="RefSeq" id="WP_126616955.1">
    <property type="nucleotide sequence ID" value="NZ_CP034562.1"/>
</dbReference>
<dbReference type="Pfam" id="PF09844">
    <property type="entry name" value="DUF2071"/>
    <property type="match status" value="1"/>
</dbReference>
<protein>
    <submittedName>
        <fullName evidence="1">DUF2071 domain-containing protein</fullName>
    </submittedName>
</protein>
<dbReference type="Proteomes" id="UP000267268">
    <property type="component" value="Chromosome 1"/>
</dbReference>
<accession>A0A3Q9FSR8</accession>
<keyword evidence="2" id="KW-1185">Reference proteome</keyword>
<reference evidence="1 2" key="1">
    <citation type="submission" date="2018-12" db="EMBL/GenBank/DDBJ databases">
        <title>Flammeovirga pectinis sp. nov., isolated from the gut of the Korean scallop, Patinopecten yessoensis.</title>
        <authorList>
            <person name="Bae J.-W."/>
            <person name="Jeong Y.-S."/>
            <person name="Kang W."/>
        </authorList>
    </citation>
    <scope>NUCLEOTIDE SEQUENCE [LARGE SCALE GENOMIC DNA]</scope>
    <source>
        <strain evidence="1 2">L12M1</strain>
    </source>
</reference>
<dbReference type="EMBL" id="CP034562">
    <property type="protein sequence ID" value="AZQ63847.1"/>
    <property type="molecule type" value="Genomic_DNA"/>
</dbReference>
<dbReference type="KEGG" id="fll:EI427_16915"/>
<dbReference type="OrthoDB" id="5707016at2"/>
<dbReference type="AlphaFoldDB" id="A0A3Q9FSR8"/>
<evidence type="ECO:0000313" key="1">
    <source>
        <dbReference type="EMBL" id="AZQ63847.1"/>
    </source>
</evidence>
<gene>
    <name evidence="1" type="ORF">EI427_16915</name>
</gene>
<proteinExistence type="predicted"/>
<sequence>MSHNQEVLDKRIQARKSKSSLDVNTLLEHFAIISYKVPLSKIKKYIPKPFRLWTFLENGKEYALVSAVPFKDKDFRFYKFAPFINFSFYQTNFRTYIIDERDGAYTAWFFGTTLGSITHLLPKLLWKMPWEFARYTFDFKYEEGRYKKYTMEFTSKMGNGKIDLESSTEDCILLDGFSSLAEQDLILTHPVKGYYTQSETKIGAYEIWHPKFNLKQGKVKMAYFELFERLGLVSKEEMKIPHSVLITDQIAFDVLLPPAHFSHPSE</sequence>
<name>A0A3Q9FSR8_9BACT</name>
<evidence type="ECO:0000313" key="2">
    <source>
        <dbReference type="Proteomes" id="UP000267268"/>
    </source>
</evidence>
<dbReference type="InterPro" id="IPR018644">
    <property type="entry name" value="DUF2071"/>
</dbReference>
<organism evidence="1 2">
    <name type="scientific">Flammeovirga pectinis</name>
    <dbReference type="NCBI Taxonomy" id="2494373"/>
    <lineage>
        <taxon>Bacteria</taxon>
        <taxon>Pseudomonadati</taxon>
        <taxon>Bacteroidota</taxon>
        <taxon>Cytophagia</taxon>
        <taxon>Cytophagales</taxon>
        <taxon>Flammeovirgaceae</taxon>
        <taxon>Flammeovirga</taxon>
    </lineage>
</organism>